<sequence>MLGRSSPVVDVVSIAGVPVRVPDPDRVVHLQFRRFAGCPVCNVHLRSFAVRQDEITAAGVREVVVFHSPADQLREQAGDLPFDLVADPDQDLYRTFGVTSARRALLDPRAWPGIARAVAVTVPAVLRRRVPAPPPSPHGGRLGLPADFLIGADGTVLAVKYGEHANDQWSVAELLTLVRQEVPVR</sequence>
<reference evidence="1 2" key="1">
    <citation type="submission" date="2019-02" db="EMBL/GenBank/DDBJ databases">
        <title>Draft genome sequence of Amycolatopsis sp. 8-3EHSu isolated from roots of Suaeda maritima.</title>
        <authorList>
            <person name="Duangmal K."/>
            <person name="Chantavorakit T."/>
        </authorList>
    </citation>
    <scope>NUCLEOTIDE SEQUENCE [LARGE SCALE GENOMIC DNA]</scope>
    <source>
        <strain evidence="1 2">8-3EHSu</strain>
    </source>
</reference>
<dbReference type="CDD" id="cd02970">
    <property type="entry name" value="PRX_like2"/>
    <property type="match status" value="1"/>
</dbReference>
<dbReference type="SUPFAM" id="SSF52833">
    <property type="entry name" value="Thioredoxin-like"/>
    <property type="match status" value="1"/>
</dbReference>
<name>A0A4Q7J5H7_9PSEU</name>
<protein>
    <submittedName>
        <fullName evidence="1">AhpC/TSA family protein</fullName>
    </submittedName>
</protein>
<keyword evidence="2" id="KW-1185">Reference proteome</keyword>
<evidence type="ECO:0000313" key="1">
    <source>
        <dbReference type="EMBL" id="RZQ62841.1"/>
    </source>
</evidence>
<dbReference type="OrthoDB" id="9809746at2"/>
<comment type="caution">
    <text evidence="1">The sequence shown here is derived from an EMBL/GenBank/DDBJ whole genome shotgun (WGS) entry which is preliminary data.</text>
</comment>
<accession>A0A4Q7J5H7</accession>
<dbReference type="EMBL" id="SFCC01000008">
    <property type="protein sequence ID" value="RZQ62841.1"/>
    <property type="molecule type" value="Genomic_DNA"/>
</dbReference>
<dbReference type="InterPro" id="IPR032801">
    <property type="entry name" value="PXL2A/B/C"/>
</dbReference>
<dbReference type="InterPro" id="IPR036249">
    <property type="entry name" value="Thioredoxin-like_sf"/>
</dbReference>
<proteinExistence type="predicted"/>
<dbReference type="Gene3D" id="3.40.30.10">
    <property type="entry name" value="Glutaredoxin"/>
    <property type="match status" value="1"/>
</dbReference>
<dbReference type="Proteomes" id="UP000292003">
    <property type="component" value="Unassembled WGS sequence"/>
</dbReference>
<gene>
    <name evidence="1" type="ORF">EWH70_18085</name>
</gene>
<organism evidence="1 2">
    <name type="scientific">Amycolatopsis suaedae</name>
    <dbReference type="NCBI Taxonomy" id="2510978"/>
    <lineage>
        <taxon>Bacteria</taxon>
        <taxon>Bacillati</taxon>
        <taxon>Actinomycetota</taxon>
        <taxon>Actinomycetes</taxon>
        <taxon>Pseudonocardiales</taxon>
        <taxon>Pseudonocardiaceae</taxon>
        <taxon>Amycolatopsis</taxon>
    </lineage>
</organism>
<dbReference type="AlphaFoldDB" id="A0A4Q7J5H7"/>
<dbReference type="RefSeq" id="WP_130476579.1">
    <property type="nucleotide sequence ID" value="NZ_SFCC01000008.1"/>
</dbReference>
<evidence type="ECO:0000313" key="2">
    <source>
        <dbReference type="Proteomes" id="UP000292003"/>
    </source>
</evidence>
<dbReference type="Pfam" id="PF13911">
    <property type="entry name" value="AhpC-TSA_2"/>
    <property type="match status" value="1"/>
</dbReference>